<evidence type="ECO:0000256" key="7">
    <source>
        <dbReference type="ARBA" id="ARBA00023242"/>
    </source>
</evidence>
<evidence type="ECO:0000259" key="10">
    <source>
        <dbReference type="PROSITE" id="PS50014"/>
    </source>
</evidence>
<dbReference type="GO" id="GO:0006368">
    <property type="term" value="P:transcription elongation by RNA polymerase II"/>
    <property type="evidence" value="ECO:0007669"/>
    <property type="project" value="EnsemblFungi"/>
</dbReference>
<comment type="caution">
    <text evidence="12">The sequence shown here is derived from an EMBL/GenBank/DDBJ whole genome shotgun (WGS) entry which is preliminary data.</text>
</comment>
<feature type="domain" description="Bromo" evidence="10">
    <location>
        <begin position="71"/>
        <end position="140"/>
    </location>
</feature>
<name>A0A0W0DL60_CANGB</name>
<dbReference type="PRINTS" id="PR00503">
    <property type="entry name" value="BROMODOMAIN"/>
</dbReference>
<dbReference type="InterPro" id="IPR037382">
    <property type="entry name" value="Rsc/polybromo"/>
</dbReference>
<dbReference type="Pfam" id="PF24189">
    <property type="entry name" value="Ig_RSC4"/>
    <property type="match status" value="1"/>
</dbReference>
<dbReference type="PANTHER" id="PTHR16062">
    <property type="entry name" value="SWI/SNF-RELATED"/>
    <property type="match status" value="1"/>
</dbReference>
<dbReference type="GO" id="GO:0006337">
    <property type="term" value="P:nucleosome disassembly"/>
    <property type="evidence" value="ECO:0007669"/>
    <property type="project" value="EnsemblFungi"/>
</dbReference>
<dbReference type="GO" id="GO:0003682">
    <property type="term" value="F:chromatin binding"/>
    <property type="evidence" value="ECO:0007669"/>
    <property type="project" value="TreeGrafter"/>
</dbReference>
<evidence type="ECO:0000256" key="4">
    <source>
        <dbReference type="ARBA" id="ARBA00023015"/>
    </source>
</evidence>
<protein>
    <submittedName>
        <fullName evidence="12">Chromatin structure-remodeling complex subunit RSC4</fullName>
    </submittedName>
</protein>
<dbReference type="OrthoDB" id="1742084at2759"/>
<dbReference type="PANTHER" id="PTHR16062:SF13">
    <property type="entry name" value="CHROMATIN STRUCTURE-REMODELING COMPLEX SUBUNIT RSC4"/>
    <property type="match status" value="1"/>
</dbReference>
<keyword evidence="2" id="KW-0677">Repeat</keyword>
<dbReference type="AlphaFoldDB" id="A0A0W0DL60"/>
<keyword evidence="6" id="KW-0804">Transcription</keyword>
<gene>
    <name evidence="12" type="ORF">AO440_004483</name>
    <name evidence="11" type="ORF">AO440_004523</name>
</gene>
<evidence type="ECO:0000313" key="11">
    <source>
        <dbReference type="EMBL" id="KTB01116.1"/>
    </source>
</evidence>
<feature type="region of interest" description="Disordered" evidence="9">
    <location>
        <begin position="359"/>
        <end position="379"/>
    </location>
</feature>
<evidence type="ECO:0000256" key="5">
    <source>
        <dbReference type="ARBA" id="ARBA00023117"/>
    </source>
</evidence>
<dbReference type="VEuPathDB" id="FungiDB:CAGL0L02189g"/>
<evidence type="ECO:0000256" key="6">
    <source>
        <dbReference type="ARBA" id="ARBA00023163"/>
    </source>
</evidence>
<keyword evidence="3" id="KW-0156">Chromatin regulator</keyword>
<dbReference type="EMBL" id="LLZZ01000132">
    <property type="protein sequence ID" value="KTB01116.1"/>
    <property type="molecule type" value="Genomic_DNA"/>
</dbReference>
<dbReference type="CDD" id="cd04369">
    <property type="entry name" value="Bromodomain"/>
    <property type="match status" value="2"/>
</dbReference>
<comment type="subcellular location">
    <subcellularLocation>
        <location evidence="1">Nucleus</location>
    </subcellularLocation>
</comment>
<dbReference type="PROSITE" id="PS50014">
    <property type="entry name" value="BROMODOMAIN_2"/>
    <property type="match status" value="2"/>
</dbReference>
<dbReference type="Gene3D" id="1.20.920.10">
    <property type="entry name" value="Bromodomain-like"/>
    <property type="match status" value="2"/>
</dbReference>
<dbReference type="Pfam" id="PF00439">
    <property type="entry name" value="Bromodomain"/>
    <property type="match status" value="2"/>
</dbReference>
<evidence type="ECO:0000256" key="8">
    <source>
        <dbReference type="PROSITE-ProRule" id="PRU00035"/>
    </source>
</evidence>
<evidence type="ECO:0000313" key="12">
    <source>
        <dbReference type="EMBL" id="KTB12560.1"/>
    </source>
</evidence>
<keyword evidence="5 8" id="KW-0103">Bromodomain</keyword>
<dbReference type="GO" id="GO:0016586">
    <property type="term" value="C:RSC-type complex"/>
    <property type="evidence" value="ECO:0007669"/>
    <property type="project" value="EnsemblFungi"/>
</dbReference>
<dbReference type="VEuPathDB" id="FungiDB:B1J91_L02189g"/>
<feature type="domain" description="Bromo" evidence="10">
    <location>
        <begin position="202"/>
        <end position="272"/>
    </location>
</feature>
<organism evidence="12 13">
    <name type="scientific">Candida glabrata</name>
    <name type="common">Yeast</name>
    <name type="synonym">Torulopsis glabrata</name>
    <dbReference type="NCBI Taxonomy" id="5478"/>
    <lineage>
        <taxon>Eukaryota</taxon>
        <taxon>Fungi</taxon>
        <taxon>Dikarya</taxon>
        <taxon>Ascomycota</taxon>
        <taxon>Saccharomycotina</taxon>
        <taxon>Saccharomycetes</taxon>
        <taxon>Saccharomycetales</taxon>
        <taxon>Saccharomycetaceae</taxon>
        <taxon>Nakaseomyces</taxon>
    </lineage>
</organism>
<dbReference type="InterPro" id="IPR036427">
    <property type="entry name" value="Bromodomain-like_sf"/>
</dbReference>
<evidence type="ECO:0000256" key="2">
    <source>
        <dbReference type="ARBA" id="ARBA00022737"/>
    </source>
</evidence>
<dbReference type="InterPro" id="IPR054551">
    <property type="entry name" value="RSC4_Ig-like"/>
</dbReference>
<proteinExistence type="predicted"/>
<dbReference type="EMBL" id="LLZZ01000020">
    <property type="protein sequence ID" value="KTB12560.1"/>
    <property type="molecule type" value="Genomic_DNA"/>
</dbReference>
<dbReference type="VEuPathDB" id="FungiDB:GWK60_L06083"/>
<evidence type="ECO:0000256" key="3">
    <source>
        <dbReference type="ARBA" id="ARBA00022853"/>
    </source>
</evidence>
<keyword evidence="4" id="KW-0805">Transcription regulation</keyword>
<accession>A0A0W0DL60</accession>
<evidence type="ECO:0000256" key="9">
    <source>
        <dbReference type="SAM" id="MobiDB-lite"/>
    </source>
</evidence>
<feature type="region of interest" description="Disordered" evidence="9">
    <location>
        <begin position="1"/>
        <end position="31"/>
    </location>
</feature>
<reference evidence="12 13" key="1">
    <citation type="submission" date="2015-10" db="EMBL/GenBank/DDBJ databases">
        <title>Draft genomes sequences of Candida glabrata isolates 1A, 1B, 2A, 2B, 3A and 3B.</title>
        <authorList>
            <person name="Haavelsrud O.E."/>
            <person name="Gaustad P."/>
        </authorList>
    </citation>
    <scope>NUCLEOTIDE SEQUENCE [LARGE SCALE GENOMIC DNA]</scope>
    <source>
        <strain evidence="12">910700640</strain>
    </source>
</reference>
<evidence type="ECO:0000313" key="13">
    <source>
        <dbReference type="Proteomes" id="UP000054886"/>
    </source>
</evidence>
<dbReference type="Proteomes" id="UP000054886">
    <property type="component" value="Unassembled WGS sequence"/>
</dbReference>
<dbReference type="VEuPathDB" id="FungiDB:GVI51_L01969"/>
<dbReference type="InterPro" id="IPR001487">
    <property type="entry name" value="Bromodomain"/>
</dbReference>
<evidence type="ECO:0000256" key="1">
    <source>
        <dbReference type="ARBA" id="ARBA00004123"/>
    </source>
</evidence>
<sequence>MVFKKRKIEEEEEHETDTKYTPGKHPRTQASLPRVDYESPLDPENELFLEEWNIPKINNYISYMLDTLIETHKNLVKDFIKLPSRKFHPQYYYKIEKPISINEIKSRDYETNDGNLAFLLDVELIAKNCVSYNEEDTLIVKNSEQVVNLIEAEVLKTKNMNRNYLLNDSLKKRATKYLDLLLDCTDKDIEEAFNRPTKGVDSKMKICEPFREMVNKDDLPEYYEIIQNPISLDVIATNITIGKYKQLYDFITDVQLVFLNARVYNDVNTLIYQDATRILHYFNYLINNKLFAELQDATERGELNLELDPVGYEHMINEPSSNTNSLNLLDNDDMGETDNLEGLGNGYNRSIMSEDFLLGPMNDRNESNNNEDEEDDAEAKVPKYNIIKSLQKDVISNQYTMAKKPFEIIKQIEIFSTLRSFKQAVDPLPGSKPSTNPDWFQYIFKGNQMSQNENMYSLSLQPIHTQVTIAADTTKSGIKISLVLNRMLVKSRKMIINERNLMHLQSEVKPDLSGLVGEREEFDIRLSEGLNMLELRCIDTAQSQEEVVKLWINIFA</sequence>
<dbReference type="SUPFAM" id="SSF47370">
    <property type="entry name" value="Bromodomain"/>
    <property type="match status" value="2"/>
</dbReference>
<dbReference type="GO" id="GO:0140006">
    <property type="term" value="F:histone H3 reader activity"/>
    <property type="evidence" value="ECO:0007669"/>
    <property type="project" value="EnsemblFungi"/>
</dbReference>
<dbReference type="SMART" id="SM00297">
    <property type="entry name" value="BROMO"/>
    <property type="match status" value="2"/>
</dbReference>
<keyword evidence="7" id="KW-0539">Nucleus</keyword>
<dbReference type="GO" id="GO:0140008">
    <property type="term" value="F:histone H4 reader activity"/>
    <property type="evidence" value="ECO:0007669"/>
    <property type="project" value="EnsemblFungi"/>
</dbReference>